<evidence type="ECO:0000256" key="5">
    <source>
        <dbReference type="ARBA" id="ARBA00022801"/>
    </source>
</evidence>
<protein>
    <recommendedName>
        <fullName evidence="11">Glutathione hydrolase proenzyme</fullName>
        <ecNumber evidence="11">2.3.2.2</ecNumber>
        <ecNumber evidence="11">3.4.19.13</ecNumber>
    </recommendedName>
    <component>
        <recommendedName>
            <fullName evidence="11">Glutathione hydrolase large chain</fullName>
        </recommendedName>
    </component>
    <component>
        <recommendedName>
            <fullName evidence="11">Glutathione hydrolase small chain</fullName>
        </recommendedName>
    </component>
</protein>
<feature type="binding site" evidence="10">
    <location>
        <position position="507"/>
    </location>
    <ligand>
        <name>L-glutamate</name>
        <dbReference type="ChEBI" id="CHEBI:29985"/>
    </ligand>
</feature>
<keyword evidence="11" id="KW-0317">Glutathione biosynthesis</keyword>
<gene>
    <name evidence="14" type="primary">ggt</name>
    <name evidence="14" type="ORF">GCM10010124_38840</name>
</gene>
<feature type="region of interest" description="Disordered" evidence="12">
    <location>
        <begin position="466"/>
        <end position="489"/>
    </location>
</feature>
<accession>A0A8J3BU60</accession>
<dbReference type="InterPro" id="IPR043138">
    <property type="entry name" value="GGT_lsub"/>
</dbReference>
<dbReference type="Pfam" id="PF01019">
    <property type="entry name" value="G_glu_transpept"/>
    <property type="match status" value="1"/>
</dbReference>
<comment type="caution">
    <text evidence="14">The sequence shown here is derived from an EMBL/GenBank/DDBJ whole genome shotgun (WGS) entry which is preliminary data.</text>
</comment>
<evidence type="ECO:0000256" key="3">
    <source>
        <dbReference type="ARBA" id="ARBA00009381"/>
    </source>
</evidence>
<dbReference type="InterPro" id="IPR043137">
    <property type="entry name" value="GGT_ssub_C"/>
</dbReference>
<dbReference type="PANTHER" id="PTHR43199:SF1">
    <property type="entry name" value="GLUTATHIONE HYDROLASE PROENZYME"/>
    <property type="match status" value="1"/>
</dbReference>
<dbReference type="InterPro" id="IPR000101">
    <property type="entry name" value="GGT_peptidase"/>
</dbReference>
<keyword evidence="15" id="KW-1185">Reference proteome</keyword>
<keyword evidence="5 11" id="KW-0378">Hydrolase</keyword>
<dbReference type="Gene3D" id="3.60.20.40">
    <property type="match status" value="1"/>
</dbReference>
<comment type="catalytic activity">
    <reaction evidence="1 11">
        <text>an S-substituted glutathione + H2O = an S-substituted L-cysteinylglycine + L-glutamate</text>
        <dbReference type="Rhea" id="RHEA:59468"/>
        <dbReference type="ChEBI" id="CHEBI:15377"/>
        <dbReference type="ChEBI" id="CHEBI:29985"/>
        <dbReference type="ChEBI" id="CHEBI:90779"/>
        <dbReference type="ChEBI" id="CHEBI:143103"/>
        <dbReference type="EC" id="3.4.19.13"/>
    </reaction>
</comment>
<keyword evidence="7 11" id="KW-0012">Acyltransferase</keyword>
<evidence type="ECO:0000256" key="8">
    <source>
        <dbReference type="ARBA" id="ARBA00047417"/>
    </source>
</evidence>
<comment type="subunit">
    <text evidence="11">This enzyme consists of two polypeptide chains, which are synthesized in precursor form from a single polypeptide.</text>
</comment>
<comment type="pathway">
    <text evidence="11">Sulfur metabolism; glutathione metabolism.</text>
</comment>
<feature type="binding site" evidence="10">
    <location>
        <position position="117"/>
    </location>
    <ligand>
        <name>L-glutamate</name>
        <dbReference type="ChEBI" id="CHEBI:29985"/>
    </ligand>
</feature>
<evidence type="ECO:0000256" key="10">
    <source>
        <dbReference type="PIRSR" id="PIRSR600101-2"/>
    </source>
</evidence>
<dbReference type="Gene3D" id="1.10.246.130">
    <property type="match status" value="1"/>
</dbReference>
<organism evidence="14 15">
    <name type="scientific">Pilimelia terevasa</name>
    <dbReference type="NCBI Taxonomy" id="53372"/>
    <lineage>
        <taxon>Bacteria</taxon>
        <taxon>Bacillati</taxon>
        <taxon>Actinomycetota</taxon>
        <taxon>Actinomycetes</taxon>
        <taxon>Micromonosporales</taxon>
        <taxon>Micromonosporaceae</taxon>
        <taxon>Pilimelia</taxon>
    </lineage>
</organism>
<feature type="active site" description="Nucleophile" evidence="9">
    <location>
        <position position="419"/>
    </location>
</feature>
<feature type="chain" id="PRO_5038930225" description="Glutathione hydrolase proenzyme" evidence="13">
    <location>
        <begin position="37"/>
        <end position="607"/>
    </location>
</feature>
<evidence type="ECO:0000313" key="15">
    <source>
        <dbReference type="Proteomes" id="UP000662200"/>
    </source>
</evidence>
<dbReference type="RefSeq" id="WP_189115807.1">
    <property type="nucleotide sequence ID" value="NZ_BMQC01000022.1"/>
</dbReference>
<comment type="catalytic activity">
    <reaction evidence="2 11">
        <text>glutathione + H2O = L-cysteinylglycine + L-glutamate</text>
        <dbReference type="Rhea" id="RHEA:28807"/>
        <dbReference type="ChEBI" id="CHEBI:15377"/>
        <dbReference type="ChEBI" id="CHEBI:29985"/>
        <dbReference type="ChEBI" id="CHEBI:57925"/>
        <dbReference type="ChEBI" id="CHEBI:61694"/>
        <dbReference type="EC" id="3.4.19.13"/>
    </reaction>
</comment>
<sequence>MRRSVAFGYRPRAGGRCVAAALGVALAAGSAAPAAAAADPPRDPVAAGRGGAISTVDPTATAVGLRVLREGGNAVDAAVAAAAALGVTEPFSAGIGGGGFLLYYDARTGRIQTIDGRETAPAAVDEKLFLDAAGRPLTFAEARISGRSVGVPGTPRVWQDALRRWGTRSLAQALAPAADVAERGFAVDETFRSHIAQNATEFAQFSATRDLYLPGGAAPAVGSVQRNPDLARTYRLLGAAGTDALYRGPVGADIVATVAHPPLAADRPPWPYPIRPGALTAADLAGYRLHHPGPTYARYRDLDVYGMAPPSSGGVAVGEALNILERTRFKRLPRVQAVHRYLEASALAFADRNRYVGGATPKATAKALLRDDFAASRACLVDPARALAKPVAPGVLGGTAATCPRAPRGGSPLEGGESTTHLTVADRWGNVVAYTLTIEETGGNAMVVPGRGFLLNNELTDFTFAPSQGAAPDPNLPGPGKRPRSSMSPTVVLRDGRPFLALGTPGGSTIITTVLHVLLNRVELGMTLPAALAAPRATQRNTAEVEAEAEFLALPEVAGLTALGHRFRERPEIGAATAIEFGPRAAMQAVAEPRRRGGGAAAVVRTR</sequence>
<dbReference type="SUPFAM" id="SSF56235">
    <property type="entry name" value="N-terminal nucleophile aminohydrolases (Ntn hydrolases)"/>
    <property type="match status" value="1"/>
</dbReference>
<comment type="similarity">
    <text evidence="3 11">Belongs to the gamma-glutamyltransferase family.</text>
</comment>
<dbReference type="InterPro" id="IPR051792">
    <property type="entry name" value="GGT_bact"/>
</dbReference>
<evidence type="ECO:0000256" key="9">
    <source>
        <dbReference type="PIRSR" id="PIRSR600101-1"/>
    </source>
</evidence>
<dbReference type="EMBL" id="BMQC01000022">
    <property type="protein sequence ID" value="GGK42221.1"/>
    <property type="molecule type" value="Genomic_DNA"/>
</dbReference>
<name>A0A8J3BU60_9ACTN</name>
<dbReference type="GO" id="GO:0006751">
    <property type="term" value="P:glutathione catabolic process"/>
    <property type="evidence" value="ECO:0007669"/>
    <property type="project" value="UniProtKB-UniRule"/>
</dbReference>
<dbReference type="NCBIfam" id="TIGR00066">
    <property type="entry name" value="g_glut_trans"/>
    <property type="match status" value="1"/>
</dbReference>
<feature type="signal peptide" evidence="13">
    <location>
        <begin position="1"/>
        <end position="36"/>
    </location>
</feature>
<keyword evidence="4 11" id="KW-0808">Transferase</keyword>
<evidence type="ECO:0000256" key="12">
    <source>
        <dbReference type="SAM" id="MobiDB-lite"/>
    </source>
</evidence>
<feature type="binding site" evidence="10">
    <location>
        <position position="461"/>
    </location>
    <ligand>
        <name>L-glutamate</name>
        <dbReference type="ChEBI" id="CHEBI:29985"/>
    </ligand>
</feature>
<evidence type="ECO:0000313" key="14">
    <source>
        <dbReference type="EMBL" id="GGK42221.1"/>
    </source>
</evidence>
<comment type="catalytic activity">
    <reaction evidence="8 11">
        <text>an N-terminal (5-L-glutamyl)-[peptide] + an alpha-amino acid = 5-L-glutamyl amino acid + an N-terminal L-alpha-aminoacyl-[peptide]</text>
        <dbReference type="Rhea" id="RHEA:23904"/>
        <dbReference type="Rhea" id="RHEA-COMP:9780"/>
        <dbReference type="Rhea" id="RHEA-COMP:9795"/>
        <dbReference type="ChEBI" id="CHEBI:77644"/>
        <dbReference type="ChEBI" id="CHEBI:78597"/>
        <dbReference type="ChEBI" id="CHEBI:78599"/>
        <dbReference type="ChEBI" id="CHEBI:78608"/>
        <dbReference type="EC" id="2.3.2.2"/>
    </reaction>
</comment>
<evidence type="ECO:0000256" key="6">
    <source>
        <dbReference type="ARBA" id="ARBA00023145"/>
    </source>
</evidence>
<reference evidence="14" key="1">
    <citation type="journal article" date="2014" name="Int. J. Syst. Evol. Microbiol.">
        <title>Complete genome sequence of Corynebacterium casei LMG S-19264T (=DSM 44701T), isolated from a smear-ripened cheese.</title>
        <authorList>
            <consortium name="US DOE Joint Genome Institute (JGI-PGF)"/>
            <person name="Walter F."/>
            <person name="Albersmeier A."/>
            <person name="Kalinowski J."/>
            <person name="Ruckert C."/>
        </authorList>
    </citation>
    <scope>NUCLEOTIDE SEQUENCE</scope>
    <source>
        <strain evidence="14">JCM 3091</strain>
    </source>
</reference>
<keyword evidence="6 11" id="KW-0865">Zymogen</keyword>
<dbReference type="Proteomes" id="UP000662200">
    <property type="component" value="Unassembled WGS sequence"/>
</dbReference>
<evidence type="ECO:0000256" key="7">
    <source>
        <dbReference type="ARBA" id="ARBA00023315"/>
    </source>
</evidence>
<dbReference type="EC" id="3.4.19.13" evidence="11"/>
<evidence type="ECO:0000256" key="1">
    <source>
        <dbReference type="ARBA" id="ARBA00001049"/>
    </source>
</evidence>
<evidence type="ECO:0000256" key="4">
    <source>
        <dbReference type="ARBA" id="ARBA00022679"/>
    </source>
</evidence>
<evidence type="ECO:0000256" key="13">
    <source>
        <dbReference type="SAM" id="SignalP"/>
    </source>
</evidence>
<feature type="binding site" evidence="10">
    <location>
        <begin position="485"/>
        <end position="486"/>
    </location>
    <ligand>
        <name>L-glutamate</name>
        <dbReference type="ChEBI" id="CHEBI:29985"/>
    </ligand>
</feature>
<evidence type="ECO:0000256" key="11">
    <source>
        <dbReference type="RuleBase" id="RU368036"/>
    </source>
</evidence>
<dbReference type="AlphaFoldDB" id="A0A8J3BU60"/>
<dbReference type="GO" id="GO:0006750">
    <property type="term" value="P:glutathione biosynthetic process"/>
    <property type="evidence" value="ECO:0007669"/>
    <property type="project" value="UniProtKB-KW"/>
</dbReference>
<comment type="PTM">
    <text evidence="11">Cleaved by autocatalysis into a large and a small subunit.</text>
</comment>
<dbReference type="GO" id="GO:0103068">
    <property type="term" value="F:leukotriene C4 gamma-glutamyl transferase activity"/>
    <property type="evidence" value="ECO:0007669"/>
    <property type="project" value="UniProtKB-EC"/>
</dbReference>
<evidence type="ECO:0000256" key="2">
    <source>
        <dbReference type="ARBA" id="ARBA00001089"/>
    </source>
</evidence>
<proteinExistence type="inferred from homology"/>
<dbReference type="UniPathway" id="UPA00204"/>
<dbReference type="PANTHER" id="PTHR43199">
    <property type="entry name" value="GLUTATHIONE HYDROLASE"/>
    <property type="match status" value="1"/>
</dbReference>
<dbReference type="EC" id="2.3.2.2" evidence="11"/>
<keyword evidence="13" id="KW-0732">Signal</keyword>
<dbReference type="GO" id="GO:0036374">
    <property type="term" value="F:glutathione hydrolase activity"/>
    <property type="evidence" value="ECO:0007669"/>
    <property type="project" value="UniProtKB-UniRule"/>
</dbReference>
<dbReference type="InterPro" id="IPR029055">
    <property type="entry name" value="Ntn_hydrolases_N"/>
</dbReference>
<reference evidence="14" key="2">
    <citation type="submission" date="2020-09" db="EMBL/GenBank/DDBJ databases">
        <authorList>
            <person name="Sun Q."/>
            <person name="Ohkuma M."/>
        </authorList>
    </citation>
    <scope>NUCLEOTIDE SEQUENCE</scope>
    <source>
        <strain evidence="14">JCM 3091</strain>
    </source>
</reference>
<dbReference type="PRINTS" id="PR01210">
    <property type="entry name" value="GGTRANSPTASE"/>
</dbReference>